<dbReference type="Proteomes" id="UP000030686">
    <property type="component" value="Unassembled WGS sequence"/>
</dbReference>
<accession>W6QIU3</accession>
<proteinExistence type="predicted"/>
<evidence type="ECO:0000313" key="2">
    <source>
        <dbReference type="Proteomes" id="UP000030686"/>
    </source>
</evidence>
<reference evidence="1" key="1">
    <citation type="journal article" date="2014" name="Nat. Commun.">
        <title>Multiple recent horizontal transfers of a large genomic region in cheese making fungi.</title>
        <authorList>
            <person name="Cheeseman K."/>
            <person name="Ropars J."/>
            <person name="Renault P."/>
            <person name="Dupont J."/>
            <person name="Gouzy J."/>
            <person name="Branca A."/>
            <person name="Abraham A.L."/>
            <person name="Ceppi M."/>
            <person name="Conseiller E."/>
            <person name="Debuchy R."/>
            <person name="Malagnac F."/>
            <person name="Goarin A."/>
            <person name="Silar P."/>
            <person name="Lacoste S."/>
            <person name="Sallet E."/>
            <person name="Bensimon A."/>
            <person name="Giraud T."/>
            <person name="Brygoo Y."/>
        </authorList>
    </citation>
    <scope>NUCLEOTIDE SEQUENCE [LARGE SCALE GENOMIC DNA]</scope>
    <source>
        <strain evidence="1">FM164</strain>
    </source>
</reference>
<organism evidence="1 2">
    <name type="scientific">Penicillium roqueforti (strain FM164)</name>
    <dbReference type="NCBI Taxonomy" id="1365484"/>
    <lineage>
        <taxon>Eukaryota</taxon>
        <taxon>Fungi</taxon>
        <taxon>Dikarya</taxon>
        <taxon>Ascomycota</taxon>
        <taxon>Pezizomycotina</taxon>
        <taxon>Eurotiomycetes</taxon>
        <taxon>Eurotiomycetidae</taxon>
        <taxon>Eurotiales</taxon>
        <taxon>Aspergillaceae</taxon>
        <taxon>Penicillium</taxon>
    </lineage>
</organism>
<gene>
    <name evidence="1" type="ORF">PROQFM164_S04g000802</name>
</gene>
<sequence>MKSIRHITTRSLTPFRGQLFPMPPREALLPQNELAWLPEERKTAHELIEHPFL</sequence>
<dbReference type="AlphaFoldDB" id="W6QIU3"/>
<name>W6QIU3_PENRF</name>
<evidence type="ECO:0000313" key="1">
    <source>
        <dbReference type="EMBL" id="CDM35921.1"/>
    </source>
</evidence>
<dbReference type="EMBL" id="HG792018">
    <property type="protein sequence ID" value="CDM35921.1"/>
    <property type="molecule type" value="Genomic_DNA"/>
</dbReference>
<keyword evidence="2" id="KW-1185">Reference proteome</keyword>
<protein>
    <submittedName>
        <fullName evidence="1">Genomic scaffold, ProqFM164S04</fullName>
    </submittedName>
</protein>